<dbReference type="EMBL" id="BIFS01000002">
    <property type="protein sequence ID" value="GCE22391.1"/>
    <property type="molecule type" value="Genomic_DNA"/>
</dbReference>
<reference evidence="3" key="1">
    <citation type="submission" date="2018-12" db="EMBL/GenBank/DDBJ databases">
        <title>Tengunoibacter tsumagoiensis gen. nov., sp. nov., Dictyobacter kobayashii sp. nov., D. alpinus sp. nov., and D. joshuensis sp. nov. and description of Dictyobacteraceae fam. nov. within the order Ktedonobacterales isolated from Tengu-no-mugimeshi.</title>
        <authorList>
            <person name="Wang C.M."/>
            <person name="Zheng Y."/>
            <person name="Sakai Y."/>
            <person name="Toyoda A."/>
            <person name="Minakuchi Y."/>
            <person name="Abe K."/>
            <person name="Yokota A."/>
            <person name="Yabe S."/>
        </authorList>
    </citation>
    <scope>NUCLEOTIDE SEQUENCE [LARGE SCALE GENOMIC DNA]</scope>
    <source>
        <strain evidence="3">Uno11</strain>
    </source>
</reference>
<protein>
    <submittedName>
        <fullName evidence="2">Uncharacterized protein</fullName>
    </submittedName>
</protein>
<comment type="caution">
    <text evidence="2">The sequence shown here is derived from an EMBL/GenBank/DDBJ whole genome shotgun (WGS) entry which is preliminary data.</text>
</comment>
<evidence type="ECO:0000256" key="1">
    <source>
        <dbReference type="SAM" id="Phobius"/>
    </source>
</evidence>
<sequence length="124" mass="13877">MTTVAMTTVAMTTVTMTTVAMTTVAMTTVTMTTVTMTTLTALDAKFKDLNLCQVLVGQINEIDKLFGKLNSFFLLVMIVTIHEWCSFTYCLWCRVLSGLPFIWMSETSRVQAAFPNAFYSLPFI</sequence>
<name>A0A402ATH2_9CHLR</name>
<evidence type="ECO:0000313" key="3">
    <source>
        <dbReference type="Proteomes" id="UP000287188"/>
    </source>
</evidence>
<keyword evidence="1" id="KW-0812">Transmembrane</keyword>
<keyword evidence="1" id="KW-0472">Membrane</keyword>
<gene>
    <name evidence="2" type="ORF">KDK_61910</name>
</gene>
<dbReference type="AlphaFoldDB" id="A0A402ATH2"/>
<feature type="transmembrane region" description="Helical" evidence="1">
    <location>
        <begin position="72"/>
        <end position="92"/>
    </location>
</feature>
<accession>A0A402ATH2</accession>
<keyword evidence="1" id="KW-1133">Transmembrane helix</keyword>
<proteinExistence type="predicted"/>
<organism evidence="2 3">
    <name type="scientific">Dictyobacter kobayashii</name>
    <dbReference type="NCBI Taxonomy" id="2014872"/>
    <lineage>
        <taxon>Bacteria</taxon>
        <taxon>Bacillati</taxon>
        <taxon>Chloroflexota</taxon>
        <taxon>Ktedonobacteria</taxon>
        <taxon>Ktedonobacterales</taxon>
        <taxon>Dictyobacteraceae</taxon>
        <taxon>Dictyobacter</taxon>
    </lineage>
</organism>
<dbReference type="Proteomes" id="UP000287188">
    <property type="component" value="Unassembled WGS sequence"/>
</dbReference>
<evidence type="ECO:0000313" key="2">
    <source>
        <dbReference type="EMBL" id="GCE22391.1"/>
    </source>
</evidence>
<keyword evidence="3" id="KW-1185">Reference proteome</keyword>